<dbReference type="EMBL" id="PJQM01000091">
    <property type="protein sequence ID" value="RCI06766.1"/>
    <property type="molecule type" value="Genomic_DNA"/>
</dbReference>
<dbReference type="Proteomes" id="UP000253551">
    <property type="component" value="Unassembled WGS sequence"/>
</dbReference>
<keyword evidence="5" id="KW-1185">Reference proteome</keyword>
<evidence type="ECO:0000259" key="2">
    <source>
        <dbReference type="Pfam" id="PF21678"/>
    </source>
</evidence>
<name>A0A367KX42_RHIST</name>
<dbReference type="InterPro" id="IPR048636">
    <property type="entry name" value="Csf1_N"/>
</dbReference>
<proteinExistence type="predicted"/>
<dbReference type="OrthoDB" id="10051416at2759"/>
<feature type="region of interest" description="Disordered" evidence="1">
    <location>
        <begin position="1506"/>
        <end position="1531"/>
    </location>
</feature>
<feature type="domain" description="Csf1 C-terminal region" evidence="3">
    <location>
        <begin position="2252"/>
        <end position="2804"/>
    </location>
</feature>
<dbReference type="GO" id="GO:0006113">
    <property type="term" value="P:fermentation"/>
    <property type="evidence" value="ECO:0007669"/>
    <property type="project" value="InterPro"/>
</dbReference>
<protein>
    <submittedName>
        <fullName evidence="4">Uncharacterized protein</fullName>
    </submittedName>
</protein>
<dbReference type="PANTHER" id="PTHR32085">
    <property type="entry name" value="PROTEIN CSF1"/>
    <property type="match status" value="1"/>
</dbReference>
<gene>
    <name evidence="4" type="ORF">CU098_006751</name>
</gene>
<dbReference type="Pfam" id="PF25038">
    <property type="entry name" value="Csf1_C"/>
    <property type="match status" value="1"/>
</dbReference>
<dbReference type="InterPro" id="IPR029636">
    <property type="entry name" value="Csf1"/>
</dbReference>
<evidence type="ECO:0000259" key="3">
    <source>
        <dbReference type="Pfam" id="PF25038"/>
    </source>
</evidence>
<sequence>MKSVLGLSPVETNPSTTAGTEQEKLTVETRAALDPESQTPMNGDNHSLLERLMPIQFECTTGAVMIGNTEIKSMIVCKMPQASGIYSISKSRSSMDYYKTVLDVVLRKPQHLQHIIREGHSEARYDDLENPTYHEEYARVNNVLECNEMALTYYADYAGPVPSSEEASDAFPGMTDIDIGNGGLSPEWGCRIYLWDAAIQYGNTPTTRLEPGQQRIPTSFETYIEFMNEGKVRVPTREKSKSHRIEIQIEMPAPLQWNAYRLWNIKITPKKATIFLLRDHIYLLQDVAKDWTSLPPADLLHFTPITYQLQFNLENPTVYLCVNEHNVINNPNSIEDNAFLKVQTHKLTVGVTLPLTEFQPETTAIKFTVNAEHINAGLSLQTSHTLNAFMREDDAHAAVAVNIGIEGSYEAYSTVDIMRHIESCNLYIKINGATVKLFGTLIRYLFLLKDNYFGAWNNFSTIDEYRKRRNNNEEWLAQKKRQLESKPQVDPFEVYVLLDLEDGVLLLPENLYECSRYSQLEFQELQLELRNLDVYMDLYLNISPITMSRDSNPNPQFKQGYLRIKNARDPKNYLYIDGLNVHAHRLFGPLPECATYLCHWDFDVGRITGEIKPSFLLGLACFGQTFAYNLIDEDNAVSKELESKSLPDVTFLKAYIREIDISLMSLNSATNISFKDGVLIEFDNLINVKYSQCITIKIPVFLTRCLANPDQARNNEVLELIFNESDGDDSDFDLENVCYERFSMHSGLSKDNDSFHTAKDSDNEEETEETAFNSFWLSDNYSIISKEDQGITSDEEANDQRTEIYRKISTKELKSAIPPSIPYSDYLRRYRIERKDTELSFGGFFHPYIPPSQASFYPEKDFEEKSRPLYDQNDHHTEDYFSSTKKRQEDINTEFDTTDAYGEGNEVVATTVIEATRPVTMLVTPILIKLIQELTEEIIKDDWDLETMLDSIQIEYIEQLTRYLTDQYICTRFAVILPQTYLHFIQNVTVPDELPSYLHGESIVKTQYNAKDTVLCSADIFLNDFHMIGSVKFEDYAFAEKKNKVAESNIVLQESRVHIDVGDMGSTVQYISKQHERQSIAFGIPYESLRNKELYHNAVDDDDDALVNELVMLDLAVKGFSFKWLGARKPNFAELTIQEVDTITITESVEILVGAVHSWLVFVDDLKGILESFQEQRLKQVQVFVNEIANFSVTQAVAGDPIFLTAPTTMLRLGSRNFRNDVGWKLLARIRHCLRSMPLSKREELQYRLTSGGALQGINSDAMFKNVVQTFSLWRNWEIGHEDVLHSRLFTQPFKQKMKQEGVVNKNITDEAVKFLTSSSNFAKFRLGQFKFTIYEEEASEFHEEENSICIRSAELLLECLFKSSPISALSADTNTTPDGYRKSEIVEGYLDVITKIGVGSIDISTNPIILAFARHMILVERVFATKLRSYSSDKKQETRFTSPNQDFDFDAMLSRVDMVAQALINVDKIQIVARAQELCMDTIVTEIQGSALFSNPKLAPLQLTSYADRDSDTGSGKRSSNRTPRRNLSSEPRLILEAAGGIQTVDIKFKEESRRNKSQTVLLGVLLEKANVNANISQIAKATKKLNKINASKEVLNVFSNIHKFHIHAPQSLLRLYGFVESWQAEQGRRYHFMIQNLVKEWEVQRKDISENSSAFSLASSQPNAASRKFDIKLQFLLNEFLIQADLLPSLSVEYRILDFFLMVNENQQKLAPVRMYSFQLSKQEIHLITKDAKNKSKGDNTGIFSIPGIRSTGSLRNETVDGGEQLKLRSILFVGLISMSLDVGLIDSLLTAQSLVGNEVSELIEVLSYSKQHNNNKNADTVANEQSKSSKVSRVFKYTMDISLDGLRISASSPSAIGMFQSNLLEASISNDSKTNEDIRNASSQLTWKLHAKNFSLSLDHNTVEDVLGHEDTACHRNCLAYILADFSVQNYVSLCTEDGCTKSTHAHHTEQNFEAIFVDFYQLSTNTKRIVQSISVKNEWQKASQDETQFILEGKVICLHVRRLGIAIPLDERSDVPISESCRDGSALLLSISSIEFLSKSIEKGALQLDNITMQFVKRFDQNKAEHFIAENHPRMNLINFPCISCNVSATNIKPIQRVKMDAKVMGFEVDVDGTIADYINVLSIIYVKSMDRVDSFTAKSNLNSKNSKSSTSLTSLASSSSNRSEVVHLDVESQFECDSGVIRMYPKRHSNEVQKTKKQHFNSLRIRTGFETKPGESNVATLDLPGLNAWMTYQTPLGAHATVAEAPKRFHADILIRESCNTLQPAFVQFLHEVVTGLKLGIQQSSERKADRDAVAETESNLNASLLLRLSKTQLDLSCQPVSKVICSLGWEESDCVGSVRETTAVVKHHFSPEACLNARIDRILFNAMLTSQREGGHLNDDISVIVDFPNISGDLNMRHLQDLLVLYKCWFAQAISAETSDESRAQSNMEKQGPSSQLIDQTTAVDRQVHAISSPKSPAPFSKHIAIRLQNMKFSADLGQNIGKITLRPENLSFQAHATPQESKGLSLILEAIHVLSEGRLSGSTEFKRMAVMGRIDQSSSQEMSSIYVILEGFMAKFEYEYQNILDVIQQSLELNIDLEKVAGKYSLHISANLDALIARISIKTVPVIITMIQKFDELLQKKKVEAGMKSISIPNVHEASFDVGHVKNKALYEKSAINSQTSICIQAVEFVIYPSQFQDSDNVDIRAREFKIDLKEFPRTAEGVHRKLIITLASASLAKNVPGKDLMIRYSAPLPPAATKPKNLGGTKIFGIPGTQVSMDSTQLDRNIAYEFDAVFAGRIGVSLNIGLIKYLQEMINMFSLQLDRVRDKNNDKLPIPAELNTPNSSNNADDNEDNILSVPETSRRKSSFALSVSSKSEYSTPTIETMPSTVENATQADTENEQVEKYVYTSVNTVNFQPQLQVMGDATPPVEWLGLKRERIPGLVHENIALHLDKVIKMIWEVLESQTD</sequence>
<dbReference type="Pfam" id="PF21678">
    <property type="entry name" value="Csf1_N"/>
    <property type="match status" value="1"/>
</dbReference>
<dbReference type="STRING" id="4846.A0A367KX42"/>
<feature type="domain" description="Csf1 N-terminal" evidence="2">
    <location>
        <begin position="239"/>
        <end position="481"/>
    </location>
</feature>
<evidence type="ECO:0000313" key="5">
    <source>
        <dbReference type="Proteomes" id="UP000253551"/>
    </source>
</evidence>
<evidence type="ECO:0000256" key="1">
    <source>
        <dbReference type="SAM" id="MobiDB-lite"/>
    </source>
</evidence>
<comment type="caution">
    <text evidence="4">The sequence shown here is derived from an EMBL/GenBank/DDBJ whole genome shotgun (WGS) entry which is preliminary data.</text>
</comment>
<dbReference type="GO" id="GO:0016020">
    <property type="term" value="C:membrane"/>
    <property type="evidence" value="ECO:0007669"/>
    <property type="project" value="InterPro"/>
</dbReference>
<dbReference type="PANTHER" id="PTHR32085:SF3">
    <property type="entry name" value="PROTEIN CSF1"/>
    <property type="match status" value="1"/>
</dbReference>
<feature type="compositionally biased region" description="Polar residues" evidence="1">
    <location>
        <begin position="10"/>
        <end position="20"/>
    </location>
</feature>
<feature type="region of interest" description="Disordered" evidence="1">
    <location>
        <begin position="1"/>
        <end position="25"/>
    </location>
</feature>
<accession>A0A367KX42</accession>
<evidence type="ECO:0000313" key="4">
    <source>
        <dbReference type="EMBL" id="RCI06766.1"/>
    </source>
</evidence>
<organism evidence="4 5">
    <name type="scientific">Rhizopus stolonifer</name>
    <name type="common">Rhizopus nigricans</name>
    <dbReference type="NCBI Taxonomy" id="4846"/>
    <lineage>
        <taxon>Eukaryota</taxon>
        <taxon>Fungi</taxon>
        <taxon>Fungi incertae sedis</taxon>
        <taxon>Mucoromycota</taxon>
        <taxon>Mucoromycotina</taxon>
        <taxon>Mucoromycetes</taxon>
        <taxon>Mucorales</taxon>
        <taxon>Mucorineae</taxon>
        <taxon>Rhizopodaceae</taxon>
        <taxon>Rhizopus</taxon>
    </lineage>
</organism>
<reference evidence="4 5" key="1">
    <citation type="journal article" date="2018" name="G3 (Bethesda)">
        <title>Phylogenetic and Phylogenomic Definition of Rhizopus Species.</title>
        <authorList>
            <person name="Gryganskyi A.P."/>
            <person name="Golan J."/>
            <person name="Dolatabadi S."/>
            <person name="Mondo S."/>
            <person name="Robb S."/>
            <person name="Idnurm A."/>
            <person name="Muszewska A."/>
            <person name="Steczkiewicz K."/>
            <person name="Masonjones S."/>
            <person name="Liao H.L."/>
            <person name="Gajdeczka M.T."/>
            <person name="Anike F."/>
            <person name="Vuek A."/>
            <person name="Anishchenko I.M."/>
            <person name="Voigt K."/>
            <person name="de Hoog G.S."/>
            <person name="Smith M.E."/>
            <person name="Heitman J."/>
            <person name="Vilgalys R."/>
            <person name="Stajich J.E."/>
        </authorList>
    </citation>
    <scope>NUCLEOTIDE SEQUENCE [LARGE SCALE GENOMIC DNA]</scope>
    <source>
        <strain evidence="4 5">LSU 92-RS-03</strain>
    </source>
</reference>
<feature type="region of interest" description="Disordered" evidence="1">
    <location>
        <begin position="2820"/>
        <end position="2849"/>
    </location>
</feature>
<dbReference type="InterPro" id="IPR056779">
    <property type="entry name" value="Csf1_C"/>
</dbReference>